<evidence type="ECO:0000313" key="1">
    <source>
        <dbReference type="EMBL" id="KKN09645.1"/>
    </source>
</evidence>
<sequence length="84" mass="9595">MVEKAKLINDLVNKLEGLDLILIESFAKLADELSEFQDKVSNEAYLETSRKRITSGINKLGRKIRKLKAKAPKISIEKRVNVRK</sequence>
<dbReference type="AlphaFoldDB" id="A0A0F9MQP6"/>
<comment type="caution">
    <text evidence="1">The sequence shown here is derived from an EMBL/GenBank/DDBJ whole genome shotgun (WGS) entry which is preliminary data.</text>
</comment>
<dbReference type="EMBL" id="LAZR01004323">
    <property type="protein sequence ID" value="KKN09645.1"/>
    <property type="molecule type" value="Genomic_DNA"/>
</dbReference>
<reference evidence="1" key="1">
    <citation type="journal article" date="2015" name="Nature">
        <title>Complex archaea that bridge the gap between prokaryotes and eukaryotes.</title>
        <authorList>
            <person name="Spang A."/>
            <person name="Saw J.H."/>
            <person name="Jorgensen S.L."/>
            <person name="Zaremba-Niedzwiedzka K."/>
            <person name="Martijn J."/>
            <person name="Lind A.E."/>
            <person name="van Eijk R."/>
            <person name="Schleper C."/>
            <person name="Guy L."/>
            <person name="Ettema T.J."/>
        </authorList>
    </citation>
    <scope>NUCLEOTIDE SEQUENCE</scope>
</reference>
<gene>
    <name evidence="1" type="ORF">LCGC14_1044500</name>
</gene>
<protein>
    <submittedName>
        <fullName evidence="1">Uncharacterized protein</fullName>
    </submittedName>
</protein>
<name>A0A0F9MQP6_9ZZZZ</name>
<proteinExistence type="predicted"/>
<accession>A0A0F9MQP6</accession>
<organism evidence="1">
    <name type="scientific">marine sediment metagenome</name>
    <dbReference type="NCBI Taxonomy" id="412755"/>
    <lineage>
        <taxon>unclassified sequences</taxon>
        <taxon>metagenomes</taxon>
        <taxon>ecological metagenomes</taxon>
    </lineage>
</organism>